<dbReference type="InterPro" id="IPR002401">
    <property type="entry name" value="Cyt_P450_E_grp-I"/>
</dbReference>
<dbReference type="GO" id="GO:0016705">
    <property type="term" value="F:oxidoreductase activity, acting on paired donors, with incorporation or reduction of molecular oxygen"/>
    <property type="evidence" value="ECO:0007669"/>
    <property type="project" value="InterPro"/>
</dbReference>
<sequence>MIYDLPPIKSLSDPFLNKIDDFNRRLSEVFYPGAHLVELFPILDYLPAWLAKWKRDAIKDFRFFSALFQKMFRVNKEQVVSGEEHRASFLRDYSREPREDGNFRLGVRMACRESPTYTMITWAIFAMIHFPEVQRRAQQQLDEVVGRSRIPSLADFKHLPYIRAIVQEARLMFLCLASLTLNNFRYLDGDLLLHLDQRIIQSRSDDYYEGYYIPKGTFCMPNIWSMNYDSEIYGPDAGDFKSDRYLDSCGNIKDENDEDHFSYGFGYRDCVGRHLANNALFIAVSMLLWSMKIEPGKDENGKNMLPDINSEEMDLYIYIKCDYPCVS</sequence>
<name>A0A8H5CS98_9AGAR</name>
<reference evidence="15 16" key="1">
    <citation type="journal article" date="2020" name="ISME J.">
        <title>Uncovering the hidden diversity of litter-decomposition mechanisms in mushroom-forming fungi.</title>
        <authorList>
            <person name="Floudas D."/>
            <person name="Bentzer J."/>
            <person name="Ahren D."/>
            <person name="Johansson T."/>
            <person name="Persson P."/>
            <person name="Tunlid A."/>
        </authorList>
    </citation>
    <scope>NUCLEOTIDE SEQUENCE [LARGE SCALE GENOMIC DNA]</scope>
    <source>
        <strain evidence="15 16">CBS 291.85</strain>
    </source>
</reference>
<keyword evidence="8" id="KW-1133">Transmembrane helix</keyword>
<comment type="similarity">
    <text evidence="4">Belongs to the cytochrome P450 family.</text>
</comment>
<dbReference type="InterPro" id="IPR001128">
    <property type="entry name" value="Cyt_P450"/>
</dbReference>
<evidence type="ECO:0000256" key="2">
    <source>
        <dbReference type="ARBA" id="ARBA00004167"/>
    </source>
</evidence>
<evidence type="ECO:0008006" key="17">
    <source>
        <dbReference type="Google" id="ProtNLM"/>
    </source>
</evidence>
<keyword evidence="10 14" id="KW-0408">Iron</keyword>
<accession>A0A8H5CS98</accession>
<evidence type="ECO:0000256" key="13">
    <source>
        <dbReference type="ARBA" id="ARBA00023180"/>
    </source>
</evidence>
<dbReference type="Gene3D" id="1.10.630.10">
    <property type="entry name" value="Cytochrome P450"/>
    <property type="match status" value="1"/>
</dbReference>
<proteinExistence type="inferred from homology"/>
<evidence type="ECO:0000256" key="14">
    <source>
        <dbReference type="PIRSR" id="PIRSR602401-1"/>
    </source>
</evidence>
<evidence type="ECO:0000256" key="9">
    <source>
        <dbReference type="ARBA" id="ARBA00023002"/>
    </source>
</evidence>
<dbReference type="GO" id="GO:0005506">
    <property type="term" value="F:iron ion binding"/>
    <property type="evidence" value="ECO:0007669"/>
    <property type="project" value="InterPro"/>
</dbReference>
<evidence type="ECO:0000256" key="1">
    <source>
        <dbReference type="ARBA" id="ARBA00001971"/>
    </source>
</evidence>
<evidence type="ECO:0000313" key="16">
    <source>
        <dbReference type="Proteomes" id="UP000559256"/>
    </source>
</evidence>
<dbReference type="GO" id="GO:0020037">
    <property type="term" value="F:heme binding"/>
    <property type="evidence" value="ECO:0007669"/>
    <property type="project" value="InterPro"/>
</dbReference>
<protein>
    <recommendedName>
        <fullName evidence="17">Cytochrome P450</fullName>
    </recommendedName>
</protein>
<evidence type="ECO:0000256" key="10">
    <source>
        <dbReference type="ARBA" id="ARBA00023004"/>
    </source>
</evidence>
<keyword evidence="12" id="KW-0472">Membrane</keyword>
<keyword evidence="6" id="KW-0812">Transmembrane</keyword>
<dbReference type="EMBL" id="JAACJM010000105">
    <property type="protein sequence ID" value="KAF5346118.1"/>
    <property type="molecule type" value="Genomic_DNA"/>
</dbReference>
<dbReference type="SUPFAM" id="SSF48264">
    <property type="entry name" value="Cytochrome P450"/>
    <property type="match status" value="1"/>
</dbReference>
<keyword evidence="16" id="KW-1185">Reference proteome</keyword>
<evidence type="ECO:0000256" key="11">
    <source>
        <dbReference type="ARBA" id="ARBA00023033"/>
    </source>
</evidence>
<dbReference type="Pfam" id="PF00067">
    <property type="entry name" value="p450"/>
    <property type="match status" value="2"/>
</dbReference>
<evidence type="ECO:0000313" key="15">
    <source>
        <dbReference type="EMBL" id="KAF5346118.1"/>
    </source>
</evidence>
<comment type="cofactor">
    <cofactor evidence="1 14">
        <name>heme</name>
        <dbReference type="ChEBI" id="CHEBI:30413"/>
    </cofactor>
</comment>
<evidence type="ECO:0000256" key="6">
    <source>
        <dbReference type="ARBA" id="ARBA00022692"/>
    </source>
</evidence>
<comment type="subcellular location">
    <subcellularLocation>
        <location evidence="2">Membrane</location>
        <topology evidence="2">Single-pass membrane protein</topology>
    </subcellularLocation>
</comment>
<dbReference type="PANTHER" id="PTHR46300:SF2">
    <property type="entry name" value="CYTOCHROME P450 MONOOXYGENASE ALNH-RELATED"/>
    <property type="match status" value="1"/>
</dbReference>
<keyword evidence="5 14" id="KW-0349">Heme</keyword>
<dbReference type="AlphaFoldDB" id="A0A8H5CS98"/>
<dbReference type="GO" id="GO:0016020">
    <property type="term" value="C:membrane"/>
    <property type="evidence" value="ECO:0007669"/>
    <property type="project" value="UniProtKB-SubCell"/>
</dbReference>
<dbReference type="InterPro" id="IPR036396">
    <property type="entry name" value="Cyt_P450_sf"/>
</dbReference>
<evidence type="ECO:0000256" key="3">
    <source>
        <dbReference type="ARBA" id="ARBA00005179"/>
    </source>
</evidence>
<evidence type="ECO:0000256" key="4">
    <source>
        <dbReference type="ARBA" id="ARBA00010617"/>
    </source>
</evidence>
<comment type="pathway">
    <text evidence="3">Secondary metabolite biosynthesis.</text>
</comment>
<gene>
    <name evidence="15" type="ORF">D9758_009950</name>
</gene>
<organism evidence="15 16">
    <name type="scientific">Tetrapyrgos nigripes</name>
    <dbReference type="NCBI Taxonomy" id="182062"/>
    <lineage>
        <taxon>Eukaryota</taxon>
        <taxon>Fungi</taxon>
        <taxon>Dikarya</taxon>
        <taxon>Basidiomycota</taxon>
        <taxon>Agaricomycotina</taxon>
        <taxon>Agaricomycetes</taxon>
        <taxon>Agaricomycetidae</taxon>
        <taxon>Agaricales</taxon>
        <taxon>Marasmiineae</taxon>
        <taxon>Marasmiaceae</taxon>
        <taxon>Tetrapyrgos</taxon>
    </lineage>
</organism>
<evidence type="ECO:0000256" key="7">
    <source>
        <dbReference type="ARBA" id="ARBA00022723"/>
    </source>
</evidence>
<dbReference type="Proteomes" id="UP000559256">
    <property type="component" value="Unassembled WGS sequence"/>
</dbReference>
<dbReference type="InterPro" id="IPR050364">
    <property type="entry name" value="Cytochrome_P450_fung"/>
</dbReference>
<dbReference type="PRINTS" id="PR00463">
    <property type="entry name" value="EP450I"/>
</dbReference>
<keyword evidence="9" id="KW-0560">Oxidoreductase</keyword>
<dbReference type="GO" id="GO:0004497">
    <property type="term" value="F:monooxygenase activity"/>
    <property type="evidence" value="ECO:0007669"/>
    <property type="project" value="UniProtKB-KW"/>
</dbReference>
<evidence type="ECO:0000256" key="12">
    <source>
        <dbReference type="ARBA" id="ARBA00023136"/>
    </source>
</evidence>
<keyword evidence="7 14" id="KW-0479">Metal-binding</keyword>
<keyword evidence="13" id="KW-0325">Glycoprotein</keyword>
<keyword evidence="11" id="KW-0503">Monooxygenase</keyword>
<feature type="binding site" description="axial binding residue" evidence="14">
    <location>
        <position position="270"/>
    </location>
    <ligand>
        <name>heme</name>
        <dbReference type="ChEBI" id="CHEBI:30413"/>
    </ligand>
    <ligandPart>
        <name>Fe</name>
        <dbReference type="ChEBI" id="CHEBI:18248"/>
    </ligandPart>
</feature>
<dbReference type="PANTHER" id="PTHR46300">
    <property type="entry name" value="P450, PUTATIVE (EUROFUNG)-RELATED-RELATED"/>
    <property type="match status" value="1"/>
</dbReference>
<evidence type="ECO:0000256" key="8">
    <source>
        <dbReference type="ARBA" id="ARBA00022989"/>
    </source>
</evidence>
<evidence type="ECO:0000256" key="5">
    <source>
        <dbReference type="ARBA" id="ARBA00022617"/>
    </source>
</evidence>
<dbReference type="OrthoDB" id="3934656at2759"/>
<comment type="caution">
    <text evidence="15">The sequence shown here is derived from an EMBL/GenBank/DDBJ whole genome shotgun (WGS) entry which is preliminary data.</text>
</comment>